<protein>
    <submittedName>
        <fullName evidence="1">Uncharacterized protein</fullName>
    </submittedName>
</protein>
<gene>
    <name evidence="1" type="ORF">NUW58_g10418</name>
</gene>
<proteinExistence type="predicted"/>
<accession>A0ACC1ML51</accession>
<reference evidence="1" key="1">
    <citation type="submission" date="2022-10" db="EMBL/GenBank/DDBJ databases">
        <title>Genome Sequence of Xylaria curta.</title>
        <authorList>
            <person name="Buettner E."/>
        </authorList>
    </citation>
    <scope>NUCLEOTIDE SEQUENCE</scope>
    <source>
        <strain evidence="1">Babe10</strain>
    </source>
</reference>
<sequence>MFDSTGWVYQAFAIASLVILAYLVRVNWQLSGTPDEVTRLVGPRWTPELLKKTYEKLEQHPIDYTHQLRPSWIAGTLSLEALVSYVPTALSGFTSGSSGASRSCWRLHRATTAGARYATDAYPYPGYPENGA</sequence>
<organism evidence="1 2">
    <name type="scientific">Xylaria curta</name>
    <dbReference type="NCBI Taxonomy" id="42375"/>
    <lineage>
        <taxon>Eukaryota</taxon>
        <taxon>Fungi</taxon>
        <taxon>Dikarya</taxon>
        <taxon>Ascomycota</taxon>
        <taxon>Pezizomycotina</taxon>
        <taxon>Sordariomycetes</taxon>
        <taxon>Xylariomycetidae</taxon>
        <taxon>Xylariales</taxon>
        <taxon>Xylariaceae</taxon>
        <taxon>Xylaria</taxon>
    </lineage>
</organism>
<dbReference type="EMBL" id="JAPDGR010004636">
    <property type="protein sequence ID" value="KAJ2967574.1"/>
    <property type="molecule type" value="Genomic_DNA"/>
</dbReference>
<evidence type="ECO:0000313" key="2">
    <source>
        <dbReference type="Proteomes" id="UP001143856"/>
    </source>
</evidence>
<dbReference type="Proteomes" id="UP001143856">
    <property type="component" value="Unassembled WGS sequence"/>
</dbReference>
<evidence type="ECO:0000313" key="1">
    <source>
        <dbReference type="EMBL" id="KAJ2967574.1"/>
    </source>
</evidence>
<comment type="caution">
    <text evidence="1">The sequence shown here is derived from an EMBL/GenBank/DDBJ whole genome shotgun (WGS) entry which is preliminary data.</text>
</comment>
<name>A0ACC1ML51_9PEZI</name>
<keyword evidence="2" id="KW-1185">Reference proteome</keyword>